<keyword evidence="2" id="KW-1185">Reference proteome</keyword>
<protein>
    <submittedName>
        <fullName evidence="1">Uncharacterized protein</fullName>
    </submittedName>
</protein>
<evidence type="ECO:0000313" key="2">
    <source>
        <dbReference type="Proteomes" id="UP000002640"/>
    </source>
</evidence>
<dbReference type="Proteomes" id="UP000002640">
    <property type="component" value="Unassembled WGS sequence"/>
</dbReference>
<sequence length="58" mass="6480">MQAPPPPISLLNSDYKVLMKIYAQRMRKCVADLVHPTQNGFVTGRIMHTAVDLLEAAK</sequence>
<dbReference type="EMBL" id="JH159153">
    <property type="protein sequence ID" value="EGZ22553.1"/>
    <property type="molecule type" value="Genomic_DNA"/>
</dbReference>
<dbReference type="InParanoid" id="G4Z8K2"/>
<evidence type="ECO:0000313" key="1">
    <source>
        <dbReference type="EMBL" id="EGZ22553.1"/>
    </source>
</evidence>
<dbReference type="SMR" id="G4Z8K2"/>
<dbReference type="GeneID" id="20657039"/>
<dbReference type="KEGG" id="psoj:PHYSODRAFT_494199"/>
<dbReference type="AlphaFoldDB" id="G4Z8K2"/>
<name>G4Z8K2_PHYSP</name>
<proteinExistence type="predicted"/>
<dbReference type="RefSeq" id="XP_009525270.1">
    <property type="nucleotide sequence ID" value="XM_009526975.1"/>
</dbReference>
<reference evidence="1 2" key="1">
    <citation type="journal article" date="2006" name="Science">
        <title>Phytophthora genome sequences uncover evolutionary origins and mechanisms of pathogenesis.</title>
        <authorList>
            <person name="Tyler B.M."/>
            <person name="Tripathy S."/>
            <person name="Zhang X."/>
            <person name="Dehal P."/>
            <person name="Jiang R.H."/>
            <person name="Aerts A."/>
            <person name="Arredondo F.D."/>
            <person name="Baxter L."/>
            <person name="Bensasson D."/>
            <person name="Beynon J.L."/>
            <person name="Chapman J."/>
            <person name="Damasceno C.M."/>
            <person name="Dorrance A.E."/>
            <person name="Dou D."/>
            <person name="Dickerman A.W."/>
            <person name="Dubchak I.L."/>
            <person name="Garbelotto M."/>
            <person name="Gijzen M."/>
            <person name="Gordon S.G."/>
            <person name="Govers F."/>
            <person name="Grunwald N.J."/>
            <person name="Huang W."/>
            <person name="Ivors K.L."/>
            <person name="Jones R.W."/>
            <person name="Kamoun S."/>
            <person name="Krampis K."/>
            <person name="Lamour K.H."/>
            <person name="Lee M.K."/>
            <person name="McDonald W.H."/>
            <person name="Medina M."/>
            <person name="Meijer H.J."/>
            <person name="Nordberg E.K."/>
            <person name="Maclean D.J."/>
            <person name="Ospina-Giraldo M.D."/>
            <person name="Morris P.F."/>
            <person name="Phuntumart V."/>
            <person name="Putnam N.H."/>
            <person name="Rash S."/>
            <person name="Rose J.K."/>
            <person name="Sakihama Y."/>
            <person name="Salamov A.A."/>
            <person name="Savidor A."/>
            <person name="Scheuring C.F."/>
            <person name="Smith B.M."/>
            <person name="Sobral B.W."/>
            <person name="Terry A."/>
            <person name="Torto-Alalibo T.A."/>
            <person name="Win J."/>
            <person name="Xu Z."/>
            <person name="Zhang H."/>
            <person name="Grigoriev I.V."/>
            <person name="Rokhsar D.S."/>
            <person name="Boore J.L."/>
        </authorList>
    </citation>
    <scope>NUCLEOTIDE SEQUENCE [LARGE SCALE GENOMIC DNA]</scope>
    <source>
        <strain evidence="1 2">P6497</strain>
    </source>
</reference>
<organism evidence="1 2">
    <name type="scientific">Phytophthora sojae (strain P6497)</name>
    <name type="common">Soybean stem and root rot agent</name>
    <name type="synonym">Phytophthora megasperma f. sp. glycines</name>
    <dbReference type="NCBI Taxonomy" id="1094619"/>
    <lineage>
        <taxon>Eukaryota</taxon>
        <taxon>Sar</taxon>
        <taxon>Stramenopiles</taxon>
        <taxon>Oomycota</taxon>
        <taxon>Peronosporomycetes</taxon>
        <taxon>Peronosporales</taxon>
        <taxon>Peronosporaceae</taxon>
        <taxon>Phytophthora</taxon>
    </lineage>
</organism>
<gene>
    <name evidence="1" type="ORF">PHYSODRAFT_494199</name>
</gene>
<feature type="non-terminal residue" evidence="1">
    <location>
        <position position="58"/>
    </location>
</feature>
<accession>G4Z8K2</accession>